<dbReference type="AlphaFoldDB" id="A0A0F9ATF8"/>
<gene>
    <name evidence="1" type="ORF">LCGC14_2531280</name>
</gene>
<name>A0A0F9ATF8_9ZZZZ</name>
<protein>
    <submittedName>
        <fullName evidence="1">Uncharacterized protein</fullName>
    </submittedName>
</protein>
<accession>A0A0F9ATF8</accession>
<feature type="non-terminal residue" evidence="1">
    <location>
        <position position="1"/>
    </location>
</feature>
<dbReference type="EMBL" id="LAZR01041086">
    <property type="protein sequence ID" value="KKL12884.1"/>
    <property type="molecule type" value="Genomic_DNA"/>
</dbReference>
<organism evidence="1">
    <name type="scientific">marine sediment metagenome</name>
    <dbReference type="NCBI Taxonomy" id="412755"/>
    <lineage>
        <taxon>unclassified sequences</taxon>
        <taxon>metagenomes</taxon>
        <taxon>ecological metagenomes</taxon>
    </lineage>
</organism>
<sequence>DMGIWERCKAGELTRNDIEMYKDSIPEEEVDRKEFAAFVVHKWMEQMYKEGKL</sequence>
<reference evidence="1" key="1">
    <citation type="journal article" date="2015" name="Nature">
        <title>Complex archaea that bridge the gap between prokaryotes and eukaryotes.</title>
        <authorList>
            <person name="Spang A."/>
            <person name="Saw J.H."/>
            <person name="Jorgensen S.L."/>
            <person name="Zaremba-Niedzwiedzka K."/>
            <person name="Martijn J."/>
            <person name="Lind A.E."/>
            <person name="van Eijk R."/>
            <person name="Schleper C."/>
            <person name="Guy L."/>
            <person name="Ettema T.J."/>
        </authorList>
    </citation>
    <scope>NUCLEOTIDE SEQUENCE</scope>
</reference>
<proteinExistence type="predicted"/>
<comment type="caution">
    <text evidence="1">The sequence shown here is derived from an EMBL/GenBank/DDBJ whole genome shotgun (WGS) entry which is preliminary data.</text>
</comment>
<evidence type="ECO:0000313" key="1">
    <source>
        <dbReference type="EMBL" id="KKL12884.1"/>
    </source>
</evidence>